<sequence>SFRQFHLFTLLFPAEMAMSLARTACSGVAAPRSATTRVSAARPAVRPTLRTVGQRAPAPSRGVATKAINELAMIAGEGGFIAGTALTMVGITLVGLAVGFVLLRVESLVEEGKL</sequence>
<evidence type="ECO:0000313" key="4">
    <source>
        <dbReference type="Proteomes" id="UP001165090"/>
    </source>
</evidence>
<feature type="transmembrane region" description="Helical" evidence="1">
    <location>
        <begin position="80"/>
        <end position="103"/>
    </location>
</feature>
<protein>
    <submittedName>
        <fullName evidence="3">Uncharacterized protein</fullName>
    </submittedName>
</protein>
<accession>A0ABQ5S4D1</accession>
<keyword evidence="1" id="KW-1133">Transmembrane helix</keyword>
<gene>
    <name evidence="3" type="ORF">VaNZ11_008071</name>
</gene>
<feature type="chain" id="PRO_5045911543" evidence="2">
    <location>
        <begin position="22"/>
        <end position="114"/>
    </location>
</feature>
<organism evidence="3 4">
    <name type="scientific">Volvox africanus</name>
    <dbReference type="NCBI Taxonomy" id="51714"/>
    <lineage>
        <taxon>Eukaryota</taxon>
        <taxon>Viridiplantae</taxon>
        <taxon>Chlorophyta</taxon>
        <taxon>core chlorophytes</taxon>
        <taxon>Chlorophyceae</taxon>
        <taxon>CS clade</taxon>
        <taxon>Chlamydomonadales</taxon>
        <taxon>Volvocaceae</taxon>
        <taxon>Volvox</taxon>
    </lineage>
</organism>
<evidence type="ECO:0000256" key="1">
    <source>
        <dbReference type="SAM" id="Phobius"/>
    </source>
</evidence>
<proteinExistence type="predicted"/>
<dbReference type="Proteomes" id="UP001165090">
    <property type="component" value="Unassembled WGS sequence"/>
</dbReference>
<dbReference type="SUPFAM" id="SSF103441">
    <property type="entry name" value="PetM subunit of the cytochrome b6f complex"/>
    <property type="match status" value="1"/>
</dbReference>
<dbReference type="EMBL" id="BSDZ01000020">
    <property type="protein sequence ID" value="GLI64711.1"/>
    <property type="molecule type" value="Genomic_DNA"/>
</dbReference>
<keyword evidence="4" id="KW-1185">Reference proteome</keyword>
<name>A0ABQ5S4D1_9CHLO</name>
<keyword evidence="1" id="KW-0812">Transmembrane</keyword>
<comment type="caution">
    <text evidence="3">The sequence shown here is derived from an EMBL/GenBank/DDBJ whole genome shotgun (WGS) entry which is preliminary data.</text>
</comment>
<keyword evidence="1" id="KW-0472">Membrane</keyword>
<evidence type="ECO:0000313" key="3">
    <source>
        <dbReference type="EMBL" id="GLI64711.1"/>
    </source>
</evidence>
<feature type="signal peptide" evidence="2">
    <location>
        <begin position="1"/>
        <end position="21"/>
    </location>
</feature>
<keyword evidence="2" id="KW-0732">Signal</keyword>
<evidence type="ECO:0000256" key="2">
    <source>
        <dbReference type="SAM" id="SignalP"/>
    </source>
</evidence>
<feature type="non-terminal residue" evidence="3">
    <location>
        <position position="1"/>
    </location>
</feature>
<reference evidence="3 4" key="1">
    <citation type="journal article" date="2023" name="IScience">
        <title>Expanded male sex-determining region conserved during the evolution of homothallism in the green alga Volvox.</title>
        <authorList>
            <person name="Yamamoto K."/>
            <person name="Matsuzaki R."/>
            <person name="Mahakham W."/>
            <person name="Heman W."/>
            <person name="Sekimoto H."/>
            <person name="Kawachi M."/>
            <person name="Minakuchi Y."/>
            <person name="Toyoda A."/>
            <person name="Nozaki H."/>
        </authorList>
    </citation>
    <scope>NUCLEOTIDE SEQUENCE [LARGE SCALE GENOMIC DNA]</scope>
    <source>
        <strain evidence="3 4">NIES-4468</strain>
    </source>
</reference>